<evidence type="ECO:0000259" key="1">
    <source>
        <dbReference type="PROSITE" id="PS50846"/>
    </source>
</evidence>
<dbReference type="InterPro" id="IPR036163">
    <property type="entry name" value="HMA_dom_sf"/>
</dbReference>
<dbReference type="OrthoDB" id="5689309at2"/>
<dbReference type="Gene3D" id="3.30.70.100">
    <property type="match status" value="1"/>
</dbReference>
<sequence>MSALLLLSYSGFAAAETEKHLKLQIPEMTCQLCAYLVNKELRMIEGVISTKADIKSHSVNVIALNSLNNQRLIDAIEKLHYTAEITETE</sequence>
<evidence type="ECO:0000313" key="2">
    <source>
        <dbReference type="EMBL" id="PJG83153.1"/>
    </source>
</evidence>
<accession>A0A2M8RWA5</accession>
<dbReference type="EMBL" id="PHGZ01000013">
    <property type="protein sequence ID" value="PJG83153.1"/>
    <property type="molecule type" value="Genomic_DNA"/>
</dbReference>
<dbReference type="GO" id="GO:0046872">
    <property type="term" value="F:metal ion binding"/>
    <property type="evidence" value="ECO:0007669"/>
    <property type="project" value="InterPro"/>
</dbReference>
<protein>
    <submittedName>
        <fullName evidence="2">Copper chaperone</fullName>
    </submittedName>
</protein>
<gene>
    <name evidence="2" type="ORF">CVP04_06170</name>
</gene>
<dbReference type="InterPro" id="IPR006121">
    <property type="entry name" value="HMA_dom"/>
</dbReference>
<reference evidence="2 3" key="1">
    <citation type="submission" date="2017-11" db="EMBL/GenBank/DDBJ databases">
        <title>Reclassification of Bisgaard taxon 5 as Caviibacterium pharyngocola gen. nov., sp. nov.</title>
        <authorList>
            <person name="Christensen H."/>
        </authorList>
    </citation>
    <scope>NUCLEOTIDE SEQUENCE [LARGE SCALE GENOMIC DNA]</scope>
    <source>
        <strain evidence="2 3">7_3</strain>
    </source>
</reference>
<feature type="domain" description="HMA" evidence="1">
    <location>
        <begin position="19"/>
        <end position="84"/>
    </location>
</feature>
<proteinExistence type="predicted"/>
<dbReference type="PROSITE" id="PS50846">
    <property type="entry name" value="HMA_2"/>
    <property type="match status" value="1"/>
</dbReference>
<comment type="caution">
    <text evidence="2">The sequence shown here is derived from an EMBL/GenBank/DDBJ whole genome shotgun (WGS) entry which is preliminary data.</text>
</comment>
<name>A0A2M8RWA5_9PAST</name>
<dbReference type="AlphaFoldDB" id="A0A2M8RWA5"/>
<evidence type="ECO:0000313" key="3">
    <source>
        <dbReference type="Proteomes" id="UP000230282"/>
    </source>
</evidence>
<organism evidence="2 3">
    <name type="scientific">Caviibacterium pharyngocola</name>
    <dbReference type="NCBI Taxonomy" id="28159"/>
    <lineage>
        <taxon>Bacteria</taxon>
        <taxon>Pseudomonadati</taxon>
        <taxon>Pseudomonadota</taxon>
        <taxon>Gammaproteobacteria</taxon>
        <taxon>Pasteurellales</taxon>
        <taxon>Pasteurellaceae</taxon>
        <taxon>Caviibacterium</taxon>
    </lineage>
</organism>
<keyword evidence="3" id="KW-1185">Reference proteome</keyword>
<dbReference type="CDD" id="cd00371">
    <property type="entry name" value="HMA"/>
    <property type="match status" value="1"/>
</dbReference>
<dbReference type="Pfam" id="PF00403">
    <property type="entry name" value="HMA"/>
    <property type="match status" value="1"/>
</dbReference>
<dbReference type="SUPFAM" id="SSF55008">
    <property type="entry name" value="HMA, heavy metal-associated domain"/>
    <property type="match status" value="1"/>
</dbReference>
<dbReference type="Proteomes" id="UP000230282">
    <property type="component" value="Unassembled WGS sequence"/>
</dbReference>